<sequence>MSIISAVSALAKYKTVDSEEEIAACIKQLEVEANVYLHRGKCVTVKSFNNDVRNRTKISEKLTYQKFQFICPHFGIREHRMHKSKRLNQNVMPNNCPVQIQFVFKIDLQKYQITSVELEHKDHPVSEEHIHAYARKQRLAPEALQFAKDTMTAGGQPTRVRKLLQDKFGSNLISKDLINLKQTLAGNTGDEWKDTVDLLLDLRKDPNNVMSVSYDGDGEVGAIFIQLKKQRKLYHKYGIVVEWTAPIR</sequence>
<dbReference type="Proteomes" id="UP000820818">
    <property type="component" value="Linkage Group LG9"/>
</dbReference>
<protein>
    <submittedName>
        <fullName evidence="1">Uncharacterized protein</fullName>
    </submittedName>
</protein>
<reference evidence="1 2" key="1">
    <citation type="submission" date="2022-05" db="EMBL/GenBank/DDBJ databases">
        <title>A multi-omics perspective on studying reproductive biology in Daphnia sinensis.</title>
        <authorList>
            <person name="Jia J."/>
        </authorList>
    </citation>
    <scope>NUCLEOTIDE SEQUENCE [LARGE SCALE GENOMIC DNA]</scope>
    <source>
        <strain evidence="1 2">WSL</strain>
    </source>
</reference>
<evidence type="ECO:0000313" key="2">
    <source>
        <dbReference type="Proteomes" id="UP000820818"/>
    </source>
</evidence>
<dbReference type="PANTHER" id="PTHR31569:SF4">
    <property type="entry name" value="SWIM-TYPE DOMAIN-CONTAINING PROTEIN"/>
    <property type="match status" value="1"/>
</dbReference>
<organism evidence="1 2">
    <name type="scientific">Daphnia sinensis</name>
    <dbReference type="NCBI Taxonomy" id="1820382"/>
    <lineage>
        <taxon>Eukaryota</taxon>
        <taxon>Metazoa</taxon>
        <taxon>Ecdysozoa</taxon>
        <taxon>Arthropoda</taxon>
        <taxon>Crustacea</taxon>
        <taxon>Branchiopoda</taxon>
        <taxon>Diplostraca</taxon>
        <taxon>Cladocera</taxon>
        <taxon>Anomopoda</taxon>
        <taxon>Daphniidae</taxon>
        <taxon>Daphnia</taxon>
        <taxon>Daphnia similis group</taxon>
    </lineage>
</organism>
<gene>
    <name evidence="1" type="ORF">GHT06_020549</name>
</gene>
<dbReference type="EMBL" id="WJBH02000009">
    <property type="protein sequence ID" value="KAI9552675.1"/>
    <property type="molecule type" value="Genomic_DNA"/>
</dbReference>
<name>A0AAD5PRM5_9CRUS</name>
<dbReference type="InterPro" id="IPR052579">
    <property type="entry name" value="Zinc_finger_SWIM"/>
</dbReference>
<keyword evidence="2" id="KW-1185">Reference proteome</keyword>
<dbReference type="AlphaFoldDB" id="A0AAD5PRM5"/>
<comment type="caution">
    <text evidence="1">The sequence shown here is derived from an EMBL/GenBank/DDBJ whole genome shotgun (WGS) entry which is preliminary data.</text>
</comment>
<evidence type="ECO:0000313" key="1">
    <source>
        <dbReference type="EMBL" id="KAI9552675.1"/>
    </source>
</evidence>
<accession>A0AAD5PRM5</accession>
<dbReference type="PANTHER" id="PTHR31569">
    <property type="entry name" value="SWIM-TYPE DOMAIN-CONTAINING PROTEIN"/>
    <property type="match status" value="1"/>
</dbReference>
<proteinExistence type="predicted"/>